<dbReference type="SUPFAM" id="SSF53448">
    <property type="entry name" value="Nucleotide-diphospho-sugar transferases"/>
    <property type="match status" value="1"/>
</dbReference>
<feature type="domain" description="Glycosyltransferase 2-like" evidence="2">
    <location>
        <begin position="444"/>
        <end position="567"/>
    </location>
</feature>
<name>A0A1V3BXT6_9ACTN</name>
<sequence length="688" mass="74003">MITSVLRQGLRTRGNEPAVLCHTGFQGRGCVYFDWLRLGVRDRIVDLDTRPMGEPVRVRGVGGRGEAEEVGLLAVVAASLTDLRRSLTTAVHLPPAVHLVAVVADMPGHQGPLLPAPPGINEWHGLQELRLRRTGKSGWVCELFFPGGTDTASALETVLHGTGGRRRGPRPVPLGGLHGPEGALWRSGDASASGVSATGPVPLRRVTPVVDLVVRTHDGGPPPDWEDEAVPCLDLETTAAGSWERLTRSGNGHHGSGHHTWRPGEGAPPRVREADPAELVAPIDERVINPCGFARKSGGPMGDLTVHDQHAVIRDGNKVLAVIPENGTVTDLDIGRARYLRGVRVDWSGHSGPAAAVRAVASLAAAGVPTVSGPVPAWASALGHPLADLLTAAGEEALRDPLLREEHSIRLRRAALRTHGQLTRWRSLARRAGVPLPPDPLVSVVMCTRRPEMVGFALAQIARQRHVRFEVVLTLHGFSADLPEVSSAVAEFTATGARVIVHEAPADQVFGAVLNDAVDRASGPIIAKWDDDDWYGPEHLADLMLARTYSGADLVGSSTDYVYLQELDLTAWRSYHSELPSPHVAGGTILTDRSVLEEVGGFRPLPRAIDSQLLLAVRRVGGRIYRAHGLCYMLRRVAEGHTWNEDPGYFVRKSTKQWSGWRPSALMEGVPEPLGRPGGVTEYTGGHR</sequence>
<dbReference type="InterPro" id="IPR029044">
    <property type="entry name" value="Nucleotide-diphossugar_trans"/>
</dbReference>
<evidence type="ECO:0000313" key="4">
    <source>
        <dbReference type="Proteomes" id="UP000189004"/>
    </source>
</evidence>
<dbReference type="CDD" id="cd00761">
    <property type="entry name" value="Glyco_tranf_GTA_type"/>
    <property type="match status" value="1"/>
</dbReference>
<comment type="caution">
    <text evidence="3">The sequence shown here is derived from an EMBL/GenBank/DDBJ whole genome shotgun (WGS) entry which is preliminary data.</text>
</comment>
<dbReference type="InterPro" id="IPR050834">
    <property type="entry name" value="Glycosyltransf_2"/>
</dbReference>
<organism evidence="3 4">
    <name type="scientific">Nocardiopsis sinuspersici</name>
    <dbReference type="NCBI Taxonomy" id="501010"/>
    <lineage>
        <taxon>Bacteria</taxon>
        <taxon>Bacillati</taxon>
        <taxon>Actinomycetota</taxon>
        <taxon>Actinomycetes</taxon>
        <taxon>Streptosporangiales</taxon>
        <taxon>Nocardiopsidaceae</taxon>
        <taxon>Nocardiopsis</taxon>
    </lineage>
</organism>
<keyword evidence="3" id="KW-0808">Transferase</keyword>
<reference evidence="4" key="1">
    <citation type="submission" date="2016-08" db="EMBL/GenBank/DDBJ databases">
        <authorList>
            <person name="Tokovenko B."/>
            <person name="Kalinowski J."/>
        </authorList>
    </citation>
    <scope>NUCLEOTIDE SEQUENCE [LARGE SCALE GENOMIC DNA]</scope>
    <source>
        <strain evidence="4">UTMC102</strain>
    </source>
</reference>
<dbReference type="PANTHER" id="PTHR43685:SF2">
    <property type="entry name" value="GLYCOSYLTRANSFERASE 2-LIKE DOMAIN-CONTAINING PROTEIN"/>
    <property type="match status" value="1"/>
</dbReference>
<evidence type="ECO:0000313" key="3">
    <source>
        <dbReference type="EMBL" id="OOC52920.1"/>
    </source>
</evidence>
<dbReference type="OrthoDB" id="6713581at2"/>
<dbReference type="InterPro" id="IPR001173">
    <property type="entry name" value="Glyco_trans_2-like"/>
</dbReference>
<dbReference type="Gene3D" id="3.90.550.10">
    <property type="entry name" value="Spore Coat Polysaccharide Biosynthesis Protein SpsA, Chain A"/>
    <property type="match status" value="1"/>
</dbReference>
<dbReference type="AlphaFoldDB" id="A0A1V3BXT6"/>
<keyword evidence="4" id="KW-1185">Reference proteome</keyword>
<dbReference type="EMBL" id="MCOK01000001">
    <property type="protein sequence ID" value="OOC52920.1"/>
    <property type="molecule type" value="Genomic_DNA"/>
</dbReference>
<dbReference type="STRING" id="501010.NOSIN_03045"/>
<dbReference type="Pfam" id="PF00535">
    <property type="entry name" value="Glycos_transf_2"/>
    <property type="match status" value="1"/>
</dbReference>
<protein>
    <submittedName>
        <fullName evidence="3">Glycosyl transferase family 2</fullName>
    </submittedName>
</protein>
<evidence type="ECO:0000259" key="2">
    <source>
        <dbReference type="Pfam" id="PF00535"/>
    </source>
</evidence>
<evidence type="ECO:0000256" key="1">
    <source>
        <dbReference type="SAM" id="MobiDB-lite"/>
    </source>
</evidence>
<dbReference type="GO" id="GO:0016740">
    <property type="term" value="F:transferase activity"/>
    <property type="evidence" value="ECO:0007669"/>
    <property type="project" value="UniProtKB-KW"/>
</dbReference>
<gene>
    <name evidence="3" type="ORF">NOSIN_03045</name>
</gene>
<dbReference type="PANTHER" id="PTHR43685">
    <property type="entry name" value="GLYCOSYLTRANSFERASE"/>
    <property type="match status" value="1"/>
</dbReference>
<dbReference type="RefSeq" id="WP_077689270.1">
    <property type="nucleotide sequence ID" value="NZ_MCOK01000001.1"/>
</dbReference>
<feature type="region of interest" description="Disordered" evidence="1">
    <location>
        <begin position="249"/>
        <end position="271"/>
    </location>
</feature>
<proteinExistence type="predicted"/>
<accession>A0A1V3BXT6</accession>
<dbReference type="Proteomes" id="UP000189004">
    <property type="component" value="Unassembled WGS sequence"/>
</dbReference>